<protein>
    <submittedName>
        <fullName evidence="2">Uncharacterized protein</fullName>
    </submittedName>
</protein>
<evidence type="ECO:0000256" key="1">
    <source>
        <dbReference type="SAM" id="MobiDB-lite"/>
    </source>
</evidence>
<name>A0A4Y1ZRS4_ARAVE</name>
<gene>
    <name evidence="2" type="ORF">AVEN_228901_1</name>
</gene>
<dbReference type="Proteomes" id="UP000499080">
    <property type="component" value="Unassembled WGS sequence"/>
</dbReference>
<sequence length="225" mass="25763">MRDPEPRPSDPYTEMGKNMSRRREIRGMDESASLLNFYRNEGKVLKFYGIWKNEPQRPPAVRKILLKVRNIRDLTNSAVKHRKVGHSPSICSNPFKGFLRLGPTIRYPPSYSRRKGFLASLNWTRCAIPTTRNLANLLRAVKLYNQFSIPLHNPFETAKKLRRENRVQNTTGHGNGSRRSDLASLMFTTTSRETTDALTSPRETSSLPVPSMGSNAHRGRNLWVI</sequence>
<feature type="region of interest" description="Disordered" evidence="1">
    <location>
        <begin position="192"/>
        <end position="213"/>
    </location>
</feature>
<organism evidence="2 3">
    <name type="scientific">Araneus ventricosus</name>
    <name type="common">Orbweaver spider</name>
    <name type="synonym">Epeira ventricosa</name>
    <dbReference type="NCBI Taxonomy" id="182803"/>
    <lineage>
        <taxon>Eukaryota</taxon>
        <taxon>Metazoa</taxon>
        <taxon>Ecdysozoa</taxon>
        <taxon>Arthropoda</taxon>
        <taxon>Chelicerata</taxon>
        <taxon>Arachnida</taxon>
        <taxon>Araneae</taxon>
        <taxon>Araneomorphae</taxon>
        <taxon>Entelegynae</taxon>
        <taxon>Araneoidea</taxon>
        <taxon>Araneidae</taxon>
        <taxon>Araneus</taxon>
    </lineage>
</organism>
<reference evidence="2 3" key="1">
    <citation type="journal article" date="2019" name="Sci. Rep.">
        <title>Orb-weaving spider Araneus ventricosus genome elucidates the spidroin gene catalogue.</title>
        <authorList>
            <person name="Kono N."/>
            <person name="Nakamura H."/>
            <person name="Ohtoshi R."/>
            <person name="Moran D.A.P."/>
            <person name="Shinohara A."/>
            <person name="Yoshida Y."/>
            <person name="Fujiwara M."/>
            <person name="Mori M."/>
            <person name="Tomita M."/>
            <person name="Arakawa K."/>
        </authorList>
    </citation>
    <scope>NUCLEOTIDE SEQUENCE [LARGE SCALE GENOMIC DNA]</scope>
</reference>
<dbReference type="AlphaFoldDB" id="A0A4Y1ZRS4"/>
<proteinExistence type="predicted"/>
<keyword evidence="3" id="KW-1185">Reference proteome</keyword>
<feature type="region of interest" description="Disordered" evidence="1">
    <location>
        <begin position="1"/>
        <end position="20"/>
    </location>
</feature>
<evidence type="ECO:0000313" key="3">
    <source>
        <dbReference type="Proteomes" id="UP000499080"/>
    </source>
</evidence>
<accession>A0A4Y1ZRS4</accession>
<comment type="caution">
    <text evidence="2">The sequence shown here is derived from an EMBL/GenBank/DDBJ whole genome shotgun (WGS) entry which is preliminary data.</text>
</comment>
<dbReference type="EMBL" id="BGPR01077041">
    <property type="protein sequence ID" value="GBL63798.1"/>
    <property type="molecule type" value="Genomic_DNA"/>
</dbReference>
<evidence type="ECO:0000313" key="2">
    <source>
        <dbReference type="EMBL" id="GBL63798.1"/>
    </source>
</evidence>